<protein>
    <submittedName>
        <fullName evidence="1">Uncharacterized protein</fullName>
    </submittedName>
</protein>
<evidence type="ECO:0000313" key="2">
    <source>
        <dbReference type="Proteomes" id="UP000019146"/>
    </source>
</evidence>
<evidence type="ECO:0000313" key="1">
    <source>
        <dbReference type="EMBL" id="ALL67435.1"/>
    </source>
</evidence>
<dbReference type="GeneID" id="69975309"/>
<accession>A0A0P0RG00</accession>
<dbReference type="RefSeq" id="WP_158510962.1">
    <property type="nucleotide sequence ID" value="NZ_CP012747.1"/>
</dbReference>
<sequence>MSYATATSTPTKGGFLTRVREFFVDAWRTHLEVCEIMAESHRRPH</sequence>
<dbReference type="KEGG" id="bcai:K788_0005401"/>
<reference evidence="1 2" key="1">
    <citation type="journal article" date="2014" name="Genome Announc.">
        <title>Draft Genome Sequence of the Haloacid-Degrading Burkholderia caribensis Strain MBA4.</title>
        <authorList>
            <person name="Pan Y."/>
            <person name="Kong K.F."/>
            <person name="Tsang J.S."/>
        </authorList>
    </citation>
    <scope>NUCLEOTIDE SEQUENCE [LARGE SCALE GENOMIC DNA]</scope>
    <source>
        <strain evidence="1 2">MBA4</strain>
    </source>
</reference>
<gene>
    <name evidence="1" type="ORF">K788_0005401</name>
</gene>
<proteinExistence type="predicted"/>
<organism evidence="1 2">
    <name type="scientific">Paraburkholderia caribensis MBA4</name>
    <dbReference type="NCBI Taxonomy" id="1323664"/>
    <lineage>
        <taxon>Bacteria</taxon>
        <taxon>Pseudomonadati</taxon>
        <taxon>Pseudomonadota</taxon>
        <taxon>Betaproteobacteria</taxon>
        <taxon>Burkholderiales</taxon>
        <taxon>Burkholderiaceae</taxon>
        <taxon>Paraburkholderia</taxon>
    </lineage>
</organism>
<dbReference type="EMBL" id="CP012747">
    <property type="protein sequence ID" value="ALL67435.1"/>
    <property type="molecule type" value="Genomic_DNA"/>
</dbReference>
<dbReference type="AlphaFoldDB" id="A0A0P0RG00"/>
<name>A0A0P0RG00_9BURK</name>
<dbReference type="Proteomes" id="UP000019146">
    <property type="component" value="Chromosome 2"/>
</dbReference>